<gene>
    <name evidence="6" type="ORF">WJX73_003182</name>
</gene>
<dbReference type="GO" id="GO:0000124">
    <property type="term" value="C:SAGA complex"/>
    <property type="evidence" value="ECO:0007669"/>
    <property type="project" value="TreeGrafter"/>
</dbReference>
<dbReference type="Pfam" id="PF03540">
    <property type="entry name" value="TAF10"/>
    <property type="match status" value="1"/>
</dbReference>
<dbReference type="EMBL" id="JALJOQ010000116">
    <property type="protein sequence ID" value="KAK9796321.1"/>
    <property type="molecule type" value="Genomic_DNA"/>
</dbReference>
<dbReference type="GO" id="GO:0006367">
    <property type="term" value="P:transcription initiation at RNA polymerase II promoter"/>
    <property type="evidence" value="ECO:0007669"/>
    <property type="project" value="TreeGrafter"/>
</dbReference>
<evidence type="ECO:0000256" key="3">
    <source>
        <dbReference type="ARBA" id="ARBA00023163"/>
    </source>
</evidence>
<keyword evidence="3" id="KW-0804">Transcription</keyword>
<proteinExistence type="inferred from homology"/>
<name>A0AAW1NTB7_9CHLO</name>
<dbReference type="GO" id="GO:1990841">
    <property type="term" value="F:promoter-specific chromatin binding"/>
    <property type="evidence" value="ECO:0007669"/>
    <property type="project" value="TreeGrafter"/>
</dbReference>
<keyword evidence="4" id="KW-0539">Nucleus</keyword>
<keyword evidence="2" id="KW-0805">Transcription regulation</keyword>
<evidence type="ECO:0000313" key="7">
    <source>
        <dbReference type="Proteomes" id="UP001465755"/>
    </source>
</evidence>
<dbReference type="InterPro" id="IPR003923">
    <property type="entry name" value="TAF10"/>
</dbReference>
<dbReference type="GO" id="GO:0005669">
    <property type="term" value="C:transcription factor TFIID complex"/>
    <property type="evidence" value="ECO:0007669"/>
    <property type="project" value="TreeGrafter"/>
</dbReference>
<dbReference type="AlphaFoldDB" id="A0AAW1NTB7"/>
<protein>
    <recommendedName>
        <fullName evidence="8">Transcription initiation factor TFIID subunit 10</fullName>
    </recommendedName>
</protein>
<comment type="caution">
    <text evidence="6">The sequence shown here is derived from an EMBL/GenBank/DDBJ whole genome shotgun (WGS) entry which is preliminary data.</text>
</comment>
<evidence type="ECO:0000256" key="5">
    <source>
        <dbReference type="ARBA" id="ARBA00025730"/>
    </source>
</evidence>
<evidence type="ECO:0000256" key="1">
    <source>
        <dbReference type="ARBA" id="ARBA00004123"/>
    </source>
</evidence>
<comment type="similarity">
    <text evidence="5">Belongs to the TAF10 family.</text>
</comment>
<dbReference type="CDD" id="cd07982">
    <property type="entry name" value="HFD_TAF10"/>
    <property type="match status" value="1"/>
</dbReference>
<dbReference type="PANTHER" id="PTHR21242">
    <property type="entry name" value="TRANSCRIPTION INITIATION FACTOR TFIID SUBUNIT 10"/>
    <property type="match status" value="1"/>
</dbReference>
<dbReference type="GO" id="GO:0016251">
    <property type="term" value="F:RNA polymerase II general transcription initiation factor activity"/>
    <property type="evidence" value="ECO:0007669"/>
    <property type="project" value="TreeGrafter"/>
</dbReference>
<reference evidence="6 7" key="1">
    <citation type="journal article" date="2024" name="Nat. Commun.">
        <title>Phylogenomics reveals the evolutionary origins of lichenization in chlorophyte algae.</title>
        <authorList>
            <person name="Puginier C."/>
            <person name="Libourel C."/>
            <person name="Otte J."/>
            <person name="Skaloud P."/>
            <person name="Haon M."/>
            <person name="Grisel S."/>
            <person name="Petersen M."/>
            <person name="Berrin J.G."/>
            <person name="Delaux P.M."/>
            <person name="Dal Grande F."/>
            <person name="Keller J."/>
        </authorList>
    </citation>
    <scope>NUCLEOTIDE SEQUENCE [LARGE SCALE GENOMIC DNA]</scope>
    <source>
        <strain evidence="6 7">SAG 2036</strain>
    </source>
</reference>
<evidence type="ECO:0000256" key="2">
    <source>
        <dbReference type="ARBA" id="ARBA00023015"/>
    </source>
</evidence>
<comment type="subcellular location">
    <subcellularLocation>
        <location evidence="1">Nucleus</location>
    </subcellularLocation>
</comment>
<evidence type="ECO:0000313" key="6">
    <source>
        <dbReference type="EMBL" id="KAK9796321.1"/>
    </source>
</evidence>
<keyword evidence="7" id="KW-1185">Reference proteome</keyword>
<dbReference type="PANTHER" id="PTHR21242:SF0">
    <property type="entry name" value="TRANSCRIPTION INITIATION FACTOR TFIID SUBUNIT 10"/>
    <property type="match status" value="1"/>
</dbReference>
<organism evidence="6 7">
    <name type="scientific">Symbiochloris irregularis</name>
    <dbReference type="NCBI Taxonomy" id="706552"/>
    <lineage>
        <taxon>Eukaryota</taxon>
        <taxon>Viridiplantae</taxon>
        <taxon>Chlorophyta</taxon>
        <taxon>core chlorophytes</taxon>
        <taxon>Trebouxiophyceae</taxon>
        <taxon>Trebouxiales</taxon>
        <taxon>Trebouxiaceae</taxon>
        <taxon>Symbiochloris</taxon>
    </lineage>
</organism>
<evidence type="ECO:0000256" key="4">
    <source>
        <dbReference type="ARBA" id="ARBA00023242"/>
    </source>
</evidence>
<accession>A0AAW1NTB7</accession>
<sequence length="123" mass="13429">MTARRFNAEDLAALVDSLDGIVTTIPDQVTQYYMKRSGIETDDAAQVKVMSLAAQRFIEALIRDALKIQKRQDASKSQLKGKDSAPSSSPVLTTELLATALQEYGINLGHQAYFSDDAAALHK</sequence>
<dbReference type="Proteomes" id="UP001465755">
    <property type="component" value="Unassembled WGS sequence"/>
</dbReference>
<dbReference type="PRINTS" id="PR01443">
    <property type="entry name" value="TFIID30KDSUB"/>
</dbReference>
<evidence type="ECO:0008006" key="8">
    <source>
        <dbReference type="Google" id="ProtNLM"/>
    </source>
</evidence>